<proteinExistence type="predicted"/>
<dbReference type="PANTHER" id="PTHR33568:SF3">
    <property type="entry name" value="DNA-DIRECTED DNA POLYMERASE"/>
    <property type="match status" value="1"/>
</dbReference>
<comment type="caution">
    <text evidence="1">The sequence shown here is derived from an EMBL/GenBank/DDBJ whole genome shotgun (WGS) entry which is preliminary data.</text>
</comment>
<sequence length="191" mass="21451">MTLKKQEYIKSIGMNLVYIWEHEFTDLLKRNPLVREFYAKYLVGHPEIITSGLDKINLNDFFGIVKCKILPPRRLFLPVLPVKCNGKLTFPLCRTYTENANAAIPISKSPRAFAINFCGITVLGGTVYFPHHSAHQVRVLGGNAFSAVQGLEMGLQPPQETPPGPQSILWASDDSTIYISLDEKEKTEDVM</sequence>
<dbReference type="Proteomes" id="UP001217089">
    <property type="component" value="Unassembled WGS sequence"/>
</dbReference>
<dbReference type="PANTHER" id="PTHR33568">
    <property type="entry name" value="DNA POLYMERASE"/>
    <property type="match status" value="1"/>
</dbReference>
<protein>
    <submittedName>
        <fullName evidence="1">Uncharacterized protein</fullName>
    </submittedName>
</protein>
<evidence type="ECO:0000313" key="1">
    <source>
        <dbReference type="EMBL" id="KAJ8307842.1"/>
    </source>
</evidence>
<accession>A0ABQ9EW86</accession>
<reference evidence="1 2" key="1">
    <citation type="submission" date="2022-12" db="EMBL/GenBank/DDBJ databases">
        <title>Chromosome-level genome of Tegillarca granosa.</title>
        <authorList>
            <person name="Kim J."/>
        </authorList>
    </citation>
    <scope>NUCLEOTIDE SEQUENCE [LARGE SCALE GENOMIC DNA]</scope>
    <source>
        <strain evidence="1">Teg-2019</strain>
        <tissue evidence="1">Adductor muscle</tissue>
    </source>
</reference>
<dbReference type="InterPro" id="IPR043502">
    <property type="entry name" value="DNA/RNA_pol_sf"/>
</dbReference>
<gene>
    <name evidence="1" type="ORF">KUTeg_014625</name>
</gene>
<dbReference type="SUPFAM" id="SSF56672">
    <property type="entry name" value="DNA/RNA polymerases"/>
    <property type="match status" value="1"/>
</dbReference>
<keyword evidence="2" id="KW-1185">Reference proteome</keyword>
<name>A0ABQ9EW86_TEGGR</name>
<evidence type="ECO:0000313" key="2">
    <source>
        <dbReference type="Proteomes" id="UP001217089"/>
    </source>
</evidence>
<dbReference type="EMBL" id="JARBDR010000708">
    <property type="protein sequence ID" value="KAJ8307842.1"/>
    <property type="molecule type" value="Genomic_DNA"/>
</dbReference>
<organism evidence="1 2">
    <name type="scientific">Tegillarca granosa</name>
    <name type="common">Malaysian cockle</name>
    <name type="synonym">Anadara granosa</name>
    <dbReference type="NCBI Taxonomy" id="220873"/>
    <lineage>
        <taxon>Eukaryota</taxon>
        <taxon>Metazoa</taxon>
        <taxon>Spiralia</taxon>
        <taxon>Lophotrochozoa</taxon>
        <taxon>Mollusca</taxon>
        <taxon>Bivalvia</taxon>
        <taxon>Autobranchia</taxon>
        <taxon>Pteriomorphia</taxon>
        <taxon>Arcoida</taxon>
        <taxon>Arcoidea</taxon>
        <taxon>Arcidae</taxon>
        <taxon>Tegillarca</taxon>
    </lineage>
</organism>